<protein>
    <recommendedName>
        <fullName evidence="3 9">Translation initiation factor IF-2</fullName>
    </recommendedName>
</protein>
<dbReference type="CDD" id="cd03702">
    <property type="entry name" value="IF2_mtIF2_II"/>
    <property type="match status" value="1"/>
</dbReference>
<dbReference type="Pfam" id="PF22042">
    <property type="entry name" value="EF-G_D2"/>
    <property type="match status" value="1"/>
</dbReference>
<feature type="compositionally biased region" description="Basic residues" evidence="12">
    <location>
        <begin position="56"/>
        <end position="66"/>
    </location>
</feature>
<dbReference type="FunFam" id="3.40.50.10050:FF:000001">
    <property type="entry name" value="Translation initiation factor IF-2"/>
    <property type="match status" value="1"/>
</dbReference>
<name>A0A2M6ZI72_9BACT</name>
<dbReference type="Gene3D" id="3.40.50.10050">
    <property type="entry name" value="Translation initiation factor IF- 2, domain 3"/>
    <property type="match status" value="1"/>
</dbReference>
<feature type="binding site" evidence="9">
    <location>
        <begin position="244"/>
        <end position="247"/>
    </location>
    <ligand>
        <name>GTP</name>
        <dbReference type="ChEBI" id="CHEBI:37565"/>
    </ligand>
</feature>
<dbReference type="Pfam" id="PF11987">
    <property type="entry name" value="IF-2"/>
    <property type="match status" value="1"/>
</dbReference>
<dbReference type="EMBL" id="PEWN01000017">
    <property type="protein sequence ID" value="PIU52091.1"/>
    <property type="molecule type" value="Genomic_DNA"/>
</dbReference>
<feature type="binding site" evidence="9">
    <location>
        <begin position="190"/>
        <end position="194"/>
    </location>
    <ligand>
        <name>GTP</name>
        <dbReference type="ChEBI" id="CHEBI:37565"/>
    </ligand>
</feature>
<proteinExistence type="inferred from homology"/>
<dbReference type="GO" id="GO:0005829">
    <property type="term" value="C:cytosol"/>
    <property type="evidence" value="ECO:0007669"/>
    <property type="project" value="TreeGrafter"/>
</dbReference>
<dbReference type="Gene3D" id="2.40.30.10">
    <property type="entry name" value="Translation factors"/>
    <property type="match status" value="2"/>
</dbReference>
<dbReference type="SUPFAM" id="SSF52540">
    <property type="entry name" value="P-loop containing nucleoside triphosphate hydrolases"/>
    <property type="match status" value="1"/>
</dbReference>
<keyword evidence="8 9" id="KW-0342">GTP-binding</keyword>
<comment type="subcellular location">
    <subcellularLocation>
        <location evidence="1 9 11">Cytoplasm</location>
    </subcellularLocation>
</comment>
<dbReference type="InterPro" id="IPR009000">
    <property type="entry name" value="Transl_B-barrel_sf"/>
</dbReference>
<dbReference type="FunFam" id="2.40.30.10:FF:000008">
    <property type="entry name" value="Translation initiation factor IF-2"/>
    <property type="match status" value="1"/>
</dbReference>
<evidence type="ECO:0000256" key="11">
    <source>
        <dbReference type="RuleBase" id="RU000645"/>
    </source>
</evidence>
<dbReference type="SUPFAM" id="SSF52156">
    <property type="entry name" value="Initiation factor IF2/eIF5b, domain 3"/>
    <property type="match status" value="1"/>
</dbReference>
<evidence type="ECO:0000256" key="3">
    <source>
        <dbReference type="ARBA" id="ARBA00020675"/>
    </source>
</evidence>
<dbReference type="SUPFAM" id="SSF50447">
    <property type="entry name" value="Translation proteins"/>
    <property type="match status" value="2"/>
</dbReference>
<evidence type="ECO:0000256" key="9">
    <source>
        <dbReference type="HAMAP-Rule" id="MF_00100"/>
    </source>
</evidence>
<evidence type="ECO:0000256" key="1">
    <source>
        <dbReference type="ARBA" id="ARBA00004496"/>
    </source>
</evidence>
<dbReference type="NCBIfam" id="TIGR00487">
    <property type="entry name" value="IF-2"/>
    <property type="match status" value="1"/>
</dbReference>
<dbReference type="InterPro" id="IPR027417">
    <property type="entry name" value="P-loop_NTPase"/>
</dbReference>
<evidence type="ECO:0000259" key="13">
    <source>
        <dbReference type="PROSITE" id="PS51722"/>
    </source>
</evidence>
<dbReference type="GO" id="GO:0003924">
    <property type="term" value="F:GTPase activity"/>
    <property type="evidence" value="ECO:0007669"/>
    <property type="project" value="UniProtKB-UniRule"/>
</dbReference>
<keyword evidence="7 9" id="KW-0648">Protein biosynthesis</keyword>
<feature type="compositionally biased region" description="Basic residues" evidence="12">
    <location>
        <begin position="73"/>
        <end position="84"/>
    </location>
</feature>
<dbReference type="Pfam" id="PF03144">
    <property type="entry name" value="GTP_EFTU_D2"/>
    <property type="match status" value="1"/>
</dbReference>
<dbReference type="HAMAP" id="MF_00100_B">
    <property type="entry name" value="IF_2_B"/>
    <property type="match status" value="1"/>
</dbReference>
<dbReference type="Gene3D" id="1.10.10.2480">
    <property type="match status" value="1"/>
</dbReference>
<evidence type="ECO:0000256" key="12">
    <source>
        <dbReference type="SAM" id="MobiDB-lite"/>
    </source>
</evidence>
<dbReference type="InterPro" id="IPR005225">
    <property type="entry name" value="Small_GTP-bd"/>
</dbReference>
<dbReference type="InterPro" id="IPR000795">
    <property type="entry name" value="T_Tr_GTP-bd_dom"/>
</dbReference>
<evidence type="ECO:0000256" key="4">
    <source>
        <dbReference type="ARBA" id="ARBA00022490"/>
    </source>
</evidence>
<dbReference type="CDD" id="cd03692">
    <property type="entry name" value="mtIF2_IVc"/>
    <property type="match status" value="1"/>
</dbReference>
<dbReference type="PANTHER" id="PTHR43381">
    <property type="entry name" value="TRANSLATION INITIATION FACTOR IF-2-RELATED"/>
    <property type="match status" value="1"/>
</dbReference>
<dbReference type="InterPro" id="IPR036925">
    <property type="entry name" value="TIF_IF2_dom3_sf"/>
</dbReference>
<dbReference type="PANTHER" id="PTHR43381:SF5">
    <property type="entry name" value="TR-TYPE G DOMAIN-CONTAINING PROTEIN"/>
    <property type="match status" value="1"/>
</dbReference>
<evidence type="ECO:0000313" key="14">
    <source>
        <dbReference type="EMBL" id="PIU52091.1"/>
    </source>
</evidence>
<feature type="region of interest" description="Disordered" evidence="12">
    <location>
        <begin position="56"/>
        <end position="88"/>
    </location>
</feature>
<dbReference type="InterPro" id="IPR006847">
    <property type="entry name" value="IF2_N"/>
</dbReference>
<dbReference type="GO" id="GO:0005525">
    <property type="term" value="F:GTP binding"/>
    <property type="evidence" value="ECO:0007669"/>
    <property type="project" value="UniProtKB-KW"/>
</dbReference>
<dbReference type="FunFam" id="3.40.50.300:FF:000019">
    <property type="entry name" value="Translation initiation factor IF-2"/>
    <property type="match status" value="1"/>
</dbReference>
<feature type="binding site" evidence="9">
    <location>
        <begin position="140"/>
        <end position="147"/>
    </location>
    <ligand>
        <name>GTP</name>
        <dbReference type="ChEBI" id="CHEBI:37565"/>
    </ligand>
</feature>
<keyword evidence="5 9" id="KW-0396">Initiation factor</keyword>
<dbReference type="PROSITE" id="PS01176">
    <property type="entry name" value="IF2"/>
    <property type="match status" value="1"/>
</dbReference>
<dbReference type="NCBIfam" id="TIGR00231">
    <property type="entry name" value="small_GTP"/>
    <property type="match status" value="1"/>
</dbReference>
<evidence type="ECO:0000256" key="6">
    <source>
        <dbReference type="ARBA" id="ARBA00022741"/>
    </source>
</evidence>
<keyword evidence="6 9" id="KW-0547">Nucleotide-binding</keyword>
<evidence type="ECO:0000256" key="7">
    <source>
        <dbReference type="ARBA" id="ARBA00022917"/>
    </source>
</evidence>
<evidence type="ECO:0000256" key="5">
    <source>
        <dbReference type="ARBA" id="ARBA00022540"/>
    </source>
</evidence>
<dbReference type="Proteomes" id="UP000229227">
    <property type="component" value="Unassembled WGS sequence"/>
</dbReference>
<dbReference type="Pfam" id="PF04760">
    <property type="entry name" value="IF2_N"/>
    <property type="match status" value="1"/>
</dbReference>
<dbReference type="InterPro" id="IPR004161">
    <property type="entry name" value="EFTu-like_2"/>
</dbReference>
<accession>A0A2M6ZI72</accession>
<dbReference type="InterPro" id="IPR044145">
    <property type="entry name" value="IF2_II"/>
</dbReference>
<dbReference type="AlphaFoldDB" id="A0A2M6ZI72"/>
<feature type="domain" description="Tr-type G" evidence="13">
    <location>
        <begin position="131"/>
        <end position="304"/>
    </location>
</feature>
<dbReference type="Pfam" id="PF00009">
    <property type="entry name" value="GTP_EFTU"/>
    <property type="match status" value="1"/>
</dbReference>
<gene>
    <name evidence="9" type="primary">infB</name>
    <name evidence="14" type="ORF">COS91_01005</name>
</gene>
<evidence type="ECO:0000256" key="2">
    <source>
        <dbReference type="ARBA" id="ARBA00007733"/>
    </source>
</evidence>
<dbReference type="GO" id="GO:0003743">
    <property type="term" value="F:translation initiation factor activity"/>
    <property type="evidence" value="ECO:0007669"/>
    <property type="project" value="UniProtKB-UniRule"/>
</dbReference>
<keyword evidence="4 9" id="KW-0963">Cytoplasm</keyword>
<sequence length="641" mass="69787">MAKKKISQIAKEMGISSKKLIEAFHKLKISAKKVSDYVTNKEADKALDFLTSAPKKKVVKPARPKPVKTAGPKVKKKAKPRAPAKPKIPREVKVAPAPKPVSKLEEVVAPPTPAVGISARAVGISARNLKPRPPIVTVMGHVDHGKTTLLDAIRQTNVAGGEAGQITQHIGAYEVDVKAGNTSGKIVFLDTPGHEAFTAMRARGTRVTDIVVLVVGADDGVMPQTIEAINHARAAQVPIVVAINKIDRETANPEQVKQQLSNYNLIPEDWGGETIFSPISALKKEGIDHLLEMILLQAEMLELKADPTVPARGTVIEARLDKHMGPVATVVIKEGTLRVGDTFIIGTQDGESIVPTGSGGIGKVRALLNDRSLRVKEAGPSTPIEVLGLENVPQAGEILYVITDKKILKEIEEKKKLTHLIAPPKRLTLEDLYKQVKEGEVKELKIVIKGDVQGSVEAITKGLEKTTSEEVKLQIIHKGVGEINEADIMLASASNTIVIGFNVIINPNARKLAQYEEVDVRLYKVIYDLLSDVKKALEGMLPPKFEEVIMGRVEVTTIFQVSKVGTIAGCRVTDGKVTRDARVKLLRKEVVIYEGKISSLKRFKEDAKEVEKGFECGLMLDNFNDIKEGDVIEIYGMQQVK</sequence>
<evidence type="ECO:0000256" key="8">
    <source>
        <dbReference type="ARBA" id="ARBA00023134"/>
    </source>
</evidence>
<dbReference type="CDD" id="cd01887">
    <property type="entry name" value="IF2_eIF5B"/>
    <property type="match status" value="1"/>
</dbReference>
<comment type="caution">
    <text evidence="9">Lacks conserved residue(s) required for the propagation of feature annotation.</text>
</comment>
<dbReference type="PRINTS" id="PR00315">
    <property type="entry name" value="ELONGATNFCT"/>
</dbReference>
<organism evidence="14 15">
    <name type="scientific">Candidatus Desantisbacteria bacterium CG07_land_8_20_14_0_80_39_15</name>
    <dbReference type="NCBI Taxonomy" id="1974549"/>
    <lineage>
        <taxon>Bacteria</taxon>
        <taxon>Candidatus Desantisiibacteriota</taxon>
    </lineage>
</organism>
<comment type="caution">
    <text evidence="14">The sequence shown here is derived from an EMBL/GenBank/DDBJ whole genome shotgun (WGS) entry which is preliminary data.</text>
</comment>
<reference evidence="15" key="1">
    <citation type="submission" date="2017-09" db="EMBL/GenBank/DDBJ databases">
        <title>Depth-based differentiation of microbial function through sediment-hosted aquifers and enrichment of novel symbionts in the deep terrestrial subsurface.</title>
        <authorList>
            <person name="Probst A.J."/>
            <person name="Ladd B."/>
            <person name="Jarett J.K."/>
            <person name="Geller-Mcgrath D.E."/>
            <person name="Sieber C.M.K."/>
            <person name="Emerson J.B."/>
            <person name="Anantharaman K."/>
            <person name="Thomas B.C."/>
            <person name="Malmstrom R."/>
            <person name="Stieglmeier M."/>
            <person name="Klingl A."/>
            <person name="Woyke T."/>
            <person name="Ryan C.M."/>
            <person name="Banfield J.F."/>
        </authorList>
    </citation>
    <scope>NUCLEOTIDE SEQUENCE [LARGE SCALE GENOMIC DNA]</scope>
</reference>
<comment type="similarity">
    <text evidence="2 9 10">Belongs to the TRAFAC class translation factor GTPase superfamily. Classic translation factor GTPase family. IF-2 subfamily.</text>
</comment>
<dbReference type="PROSITE" id="PS51722">
    <property type="entry name" value="G_TR_2"/>
    <property type="match status" value="1"/>
</dbReference>
<evidence type="ECO:0000313" key="15">
    <source>
        <dbReference type="Proteomes" id="UP000229227"/>
    </source>
</evidence>
<dbReference type="InterPro" id="IPR015760">
    <property type="entry name" value="TIF_IF2"/>
</dbReference>
<comment type="function">
    <text evidence="9 10">One of the essential components for the initiation of protein synthesis. Protects formylmethionyl-tRNA from spontaneous hydrolysis and promotes its binding to the 30S ribosomal subunits. Also involved in the hydrolysis of GTP during the formation of the 70S ribosomal complex.</text>
</comment>
<dbReference type="InterPro" id="IPR000178">
    <property type="entry name" value="TF_IF2_bacterial-like"/>
</dbReference>
<evidence type="ECO:0000256" key="10">
    <source>
        <dbReference type="RuleBase" id="RU000644"/>
    </source>
</evidence>
<dbReference type="InterPro" id="IPR023115">
    <property type="entry name" value="TIF_IF2_dom3"/>
</dbReference>
<dbReference type="InterPro" id="IPR053905">
    <property type="entry name" value="EF-G-like_DII"/>
</dbReference>
<dbReference type="Gene3D" id="3.40.50.300">
    <property type="entry name" value="P-loop containing nucleotide triphosphate hydrolases"/>
    <property type="match status" value="1"/>
</dbReference>